<gene>
    <name evidence="1" type="ORF">B0I35DRAFT_483920</name>
</gene>
<comment type="caution">
    <text evidence="1">The sequence shown here is derived from an EMBL/GenBank/DDBJ whole genome shotgun (WGS) entry which is preliminary data.</text>
</comment>
<accession>A0A8K0SGG1</accession>
<evidence type="ECO:0000313" key="1">
    <source>
        <dbReference type="EMBL" id="KAH7305573.1"/>
    </source>
</evidence>
<dbReference type="GO" id="GO:0030638">
    <property type="term" value="P:polyketide metabolic process"/>
    <property type="evidence" value="ECO:0007669"/>
    <property type="project" value="InterPro"/>
</dbReference>
<keyword evidence="2" id="KW-1185">Reference proteome</keyword>
<dbReference type="Proteomes" id="UP000813444">
    <property type="component" value="Unassembled WGS sequence"/>
</dbReference>
<dbReference type="Pfam" id="PF07366">
    <property type="entry name" value="SnoaL"/>
    <property type="match status" value="2"/>
</dbReference>
<dbReference type="AlphaFoldDB" id="A0A8K0SGG1"/>
<organism evidence="1 2">
    <name type="scientific">Stachybotrys elegans</name>
    <dbReference type="NCBI Taxonomy" id="80388"/>
    <lineage>
        <taxon>Eukaryota</taxon>
        <taxon>Fungi</taxon>
        <taxon>Dikarya</taxon>
        <taxon>Ascomycota</taxon>
        <taxon>Pezizomycotina</taxon>
        <taxon>Sordariomycetes</taxon>
        <taxon>Hypocreomycetidae</taxon>
        <taxon>Hypocreales</taxon>
        <taxon>Stachybotryaceae</taxon>
        <taxon>Stachybotrys</taxon>
    </lineage>
</organism>
<dbReference type="EMBL" id="JAGPNK010000018">
    <property type="protein sequence ID" value="KAH7305573.1"/>
    <property type="molecule type" value="Genomic_DNA"/>
</dbReference>
<dbReference type="InterPro" id="IPR009959">
    <property type="entry name" value="Cyclase_SnoaL-like"/>
</dbReference>
<protein>
    <recommendedName>
        <fullName evidence="3">SnoaL-like domain-containing protein</fullName>
    </recommendedName>
</protein>
<name>A0A8K0SGG1_9HYPO</name>
<proteinExistence type="predicted"/>
<evidence type="ECO:0000313" key="2">
    <source>
        <dbReference type="Proteomes" id="UP000813444"/>
    </source>
</evidence>
<dbReference type="OrthoDB" id="2830113at2759"/>
<dbReference type="Gene3D" id="3.10.450.50">
    <property type="match status" value="2"/>
</dbReference>
<sequence length="278" mass="31076">MAPQAGSIYRSWVDSVNARNWDEALNLLAPSVEYNSHESSSEAAVGLIKAHITETMPDNKTDIDTLVVDRSGLKVAARLIHHATLAKPYKKAEVTGKPIEWAENVWTYFNEDGKIVKIISISDSEAINRNTESVPRTPAEPRSLPAEPQNLALAYQTYMQSMQAGTMAVEFPKFIHPTSYHNNVPLTIPHLMGLLANIFGSIQDLDVKLLDLIVDEDSQQIAGRFQFGGLPNKEFFGIPPTGKTVQFTEHPLYQIHEGKILRVWTLHDLEAYRKCLEA</sequence>
<reference evidence="1" key="1">
    <citation type="journal article" date="2021" name="Nat. Commun.">
        <title>Genetic determinants of endophytism in the Arabidopsis root mycobiome.</title>
        <authorList>
            <person name="Mesny F."/>
            <person name="Miyauchi S."/>
            <person name="Thiergart T."/>
            <person name="Pickel B."/>
            <person name="Atanasova L."/>
            <person name="Karlsson M."/>
            <person name="Huettel B."/>
            <person name="Barry K.W."/>
            <person name="Haridas S."/>
            <person name="Chen C."/>
            <person name="Bauer D."/>
            <person name="Andreopoulos W."/>
            <person name="Pangilinan J."/>
            <person name="LaButti K."/>
            <person name="Riley R."/>
            <person name="Lipzen A."/>
            <person name="Clum A."/>
            <person name="Drula E."/>
            <person name="Henrissat B."/>
            <person name="Kohler A."/>
            <person name="Grigoriev I.V."/>
            <person name="Martin F.M."/>
            <person name="Hacquard S."/>
        </authorList>
    </citation>
    <scope>NUCLEOTIDE SEQUENCE</scope>
    <source>
        <strain evidence="1">MPI-CAGE-CH-0235</strain>
    </source>
</reference>
<evidence type="ECO:0008006" key="3">
    <source>
        <dbReference type="Google" id="ProtNLM"/>
    </source>
</evidence>
<dbReference type="InterPro" id="IPR032710">
    <property type="entry name" value="NTF2-like_dom_sf"/>
</dbReference>
<dbReference type="SUPFAM" id="SSF54427">
    <property type="entry name" value="NTF2-like"/>
    <property type="match status" value="2"/>
</dbReference>